<dbReference type="RefSeq" id="WP_234818144.1">
    <property type="nucleotide sequence ID" value="NZ_VXKC01000002.1"/>
</dbReference>
<evidence type="ECO:0000313" key="2">
    <source>
        <dbReference type="Proteomes" id="UP000218744"/>
    </source>
</evidence>
<proteinExistence type="predicted"/>
<evidence type="ECO:0008006" key="3">
    <source>
        <dbReference type="Google" id="ProtNLM"/>
    </source>
</evidence>
<organism evidence="1 2">
    <name type="scientific">Lactococcus lactis subsp. hordniae</name>
    <dbReference type="NCBI Taxonomy" id="203404"/>
    <lineage>
        <taxon>Bacteria</taxon>
        <taxon>Bacillati</taxon>
        <taxon>Bacillota</taxon>
        <taxon>Bacilli</taxon>
        <taxon>Lactobacillales</taxon>
        <taxon>Streptococcaceae</taxon>
        <taxon>Lactococcus</taxon>
    </lineage>
</organism>
<sequence length="93" mass="10777">MSERKNNMTVTNMSKARPRIDFSLHKAPYKDFYDIQIFFPNGTNQSWVGLSEGQVMWLCEKYNPISTPLSIAIAPRFLPKSSIQKPNWAIRKV</sequence>
<gene>
    <name evidence="1" type="ORF">RU90_GL002001</name>
</gene>
<reference evidence="1 2" key="1">
    <citation type="submission" date="2014-12" db="EMBL/GenBank/DDBJ databases">
        <title>Draft genome sequences of 10 type strains of Lactococcus.</title>
        <authorList>
            <person name="Sun Z."/>
            <person name="Zhong Z."/>
            <person name="Liu W."/>
            <person name="Zhang W."/>
            <person name="Zhang H."/>
        </authorList>
    </citation>
    <scope>NUCLEOTIDE SEQUENCE [LARGE SCALE GENOMIC DNA]</scope>
    <source>
        <strain evidence="1 2">DSM 20450</strain>
    </source>
</reference>
<comment type="caution">
    <text evidence="1">The sequence shown here is derived from an EMBL/GenBank/DDBJ whole genome shotgun (WGS) entry which is preliminary data.</text>
</comment>
<evidence type="ECO:0000313" key="1">
    <source>
        <dbReference type="EMBL" id="PCS13617.1"/>
    </source>
</evidence>
<accession>A0A2A5SJB3</accession>
<dbReference type="EMBL" id="JXKA01000005">
    <property type="protein sequence ID" value="PCS13617.1"/>
    <property type="molecule type" value="Genomic_DNA"/>
</dbReference>
<protein>
    <recommendedName>
        <fullName evidence="3">Histidinol-phosphate/aromatic aminotransferase and cobyric acid decarboxylase</fullName>
    </recommendedName>
</protein>
<dbReference type="AlphaFoldDB" id="A0A2A5SJB3"/>
<dbReference type="Proteomes" id="UP000218744">
    <property type="component" value="Unassembled WGS sequence"/>
</dbReference>
<name>A0A2A5SJB3_LACLH</name>